<name>A0A6A6DN05_9PEZI</name>
<feature type="region of interest" description="Disordered" evidence="7">
    <location>
        <begin position="622"/>
        <end position="663"/>
    </location>
</feature>
<dbReference type="GO" id="GO:0015791">
    <property type="term" value="P:polyol transmembrane transport"/>
    <property type="evidence" value="ECO:0007669"/>
    <property type="project" value="UniProtKB-ARBA"/>
</dbReference>
<evidence type="ECO:0000256" key="7">
    <source>
        <dbReference type="SAM" id="MobiDB-lite"/>
    </source>
</evidence>
<proteinExistence type="inferred from homology"/>
<evidence type="ECO:0000256" key="1">
    <source>
        <dbReference type="ARBA" id="ARBA00004141"/>
    </source>
</evidence>
<dbReference type="Proteomes" id="UP000800200">
    <property type="component" value="Unassembled WGS sequence"/>
</dbReference>
<accession>A0A6A6DN05</accession>
<dbReference type="InterPro" id="IPR005828">
    <property type="entry name" value="MFS_sugar_transport-like"/>
</dbReference>
<dbReference type="InterPro" id="IPR036259">
    <property type="entry name" value="MFS_trans_sf"/>
</dbReference>
<dbReference type="PROSITE" id="PS00217">
    <property type="entry name" value="SUGAR_TRANSPORT_2"/>
    <property type="match status" value="1"/>
</dbReference>
<organism evidence="10 11">
    <name type="scientific">Zopfia rhizophila CBS 207.26</name>
    <dbReference type="NCBI Taxonomy" id="1314779"/>
    <lineage>
        <taxon>Eukaryota</taxon>
        <taxon>Fungi</taxon>
        <taxon>Dikarya</taxon>
        <taxon>Ascomycota</taxon>
        <taxon>Pezizomycotina</taxon>
        <taxon>Dothideomycetes</taxon>
        <taxon>Dothideomycetes incertae sedis</taxon>
        <taxon>Zopfiaceae</taxon>
        <taxon>Zopfia</taxon>
    </lineage>
</organism>
<dbReference type="NCBIfam" id="TIGR00879">
    <property type="entry name" value="SP"/>
    <property type="match status" value="1"/>
</dbReference>
<dbReference type="InterPro" id="IPR003663">
    <property type="entry name" value="Sugar/inositol_transpt"/>
</dbReference>
<dbReference type="PANTHER" id="PTHR48020">
    <property type="entry name" value="PROTON MYO-INOSITOL COTRANSPORTER"/>
    <property type="match status" value="1"/>
</dbReference>
<dbReference type="SUPFAM" id="SSF103473">
    <property type="entry name" value="MFS general substrate transporter"/>
    <property type="match status" value="1"/>
</dbReference>
<evidence type="ECO:0000313" key="11">
    <source>
        <dbReference type="Proteomes" id="UP000800200"/>
    </source>
</evidence>
<feature type="transmembrane region" description="Helical" evidence="8">
    <location>
        <begin position="199"/>
        <end position="217"/>
    </location>
</feature>
<keyword evidence="6 8" id="KW-0472">Membrane</keyword>
<dbReference type="FunFam" id="1.20.1250.20:FF:000100">
    <property type="entry name" value="MFS sugar transporter, putative"/>
    <property type="match status" value="1"/>
</dbReference>
<feature type="compositionally biased region" description="Basic and acidic residues" evidence="7">
    <location>
        <begin position="653"/>
        <end position="663"/>
    </location>
</feature>
<feature type="transmembrane region" description="Helical" evidence="8">
    <location>
        <begin position="383"/>
        <end position="403"/>
    </location>
</feature>
<feature type="transmembrane region" description="Helical" evidence="8">
    <location>
        <begin position="415"/>
        <end position="437"/>
    </location>
</feature>
<keyword evidence="11" id="KW-1185">Reference proteome</keyword>
<reference evidence="10" key="1">
    <citation type="journal article" date="2020" name="Stud. Mycol.">
        <title>101 Dothideomycetes genomes: a test case for predicting lifestyles and emergence of pathogens.</title>
        <authorList>
            <person name="Haridas S."/>
            <person name="Albert R."/>
            <person name="Binder M."/>
            <person name="Bloem J."/>
            <person name="Labutti K."/>
            <person name="Salamov A."/>
            <person name="Andreopoulos B."/>
            <person name="Baker S."/>
            <person name="Barry K."/>
            <person name="Bills G."/>
            <person name="Bluhm B."/>
            <person name="Cannon C."/>
            <person name="Castanera R."/>
            <person name="Culley D."/>
            <person name="Daum C."/>
            <person name="Ezra D."/>
            <person name="Gonzalez J."/>
            <person name="Henrissat B."/>
            <person name="Kuo A."/>
            <person name="Liang C."/>
            <person name="Lipzen A."/>
            <person name="Lutzoni F."/>
            <person name="Magnuson J."/>
            <person name="Mondo S."/>
            <person name="Nolan M."/>
            <person name="Ohm R."/>
            <person name="Pangilinan J."/>
            <person name="Park H.-J."/>
            <person name="Ramirez L."/>
            <person name="Alfaro M."/>
            <person name="Sun H."/>
            <person name="Tritt A."/>
            <person name="Yoshinaga Y."/>
            <person name="Zwiers L.-H."/>
            <person name="Turgeon B."/>
            <person name="Goodwin S."/>
            <person name="Spatafora J."/>
            <person name="Crous P."/>
            <person name="Grigoriev I."/>
        </authorList>
    </citation>
    <scope>NUCLEOTIDE SEQUENCE</scope>
    <source>
        <strain evidence="10">CBS 207.26</strain>
    </source>
</reference>
<comment type="subcellular location">
    <subcellularLocation>
        <location evidence="1">Membrane</location>
        <topology evidence="1">Multi-pass membrane protein</topology>
    </subcellularLocation>
</comment>
<dbReference type="Pfam" id="PF00083">
    <property type="entry name" value="Sugar_tr"/>
    <property type="match status" value="1"/>
</dbReference>
<feature type="transmembrane region" description="Helical" evidence="8">
    <location>
        <begin position="167"/>
        <end position="187"/>
    </location>
</feature>
<feature type="transmembrane region" description="Helical" evidence="8">
    <location>
        <begin position="472"/>
        <end position="491"/>
    </location>
</feature>
<dbReference type="PRINTS" id="PR00171">
    <property type="entry name" value="SUGRTRNSPORT"/>
</dbReference>
<evidence type="ECO:0000256" key="6">
    <source>
        <dbReference type="ARBA" id="ARBA00023136"/>
    </source>
</evidence>
<dbReference type="GO" id="GO:0015798">
    <property type="term" value="P:myo-inositol transport"/>
    <property type="evidence" value="ECO:0007669"/>
    <property type="project" value="UniProtKB-ARBA"/>
</dbReference>
<dbReference type="EMBL" id="ML994670">
    <property type="protein sequence ID" value="KAF2179006.1"/>
    <property type="molecule type" value="Genomic_DNA"/>
</dbReference>
<protein>
    <recommendedName>
        <fullName evidence="9">Major facilitator superfamily (MFS) profile domain-containing protein</fullName>
    </recommendedName>
</protein>
<keyword evidence="4 8" id="KW-0812">Transmembrane</keyword>
<gene>
    <name evidence="10" type="ORF">K469DRAFT_597497</name>
</gene>
<keyword evidence="3" id="KW-0813">Transport</keyword>
<dbReference type="PROSITE" id="PS50850">
    <property type="entry name" value="MFS"/>
    <property type="match status" value="1"/>
</dbReference>
<evidence type="ECO:0000259" key="9">
    <source>
        <dbReference type="PROSITE" id="PS50850"/>
    </source>
</evidence>
<keyword evidence="5 8" id="KW-1133">Transmembrane helix</keyword>
<sequence>MADPSANKEVDKISPRESDLHEVEGGRRGTLASINLNKNLDAKISNPLADIPYEVLMQDVEEFANEKDLTDVISILKKGALVAQDPSKFEDIEQLDEDDKAALRNERAHKWSHPLALYFTIIVCSIGAAVQGWDQTGSNGANLSFPKEFGIGEGENPGHPHRWRDNLIVGVVNAGPYIGSAFIGCWLSDPCNYYIGRRGTIFVSAVFCLLTPIGGALCQNWEQLFITRLLMGIGMGLKGSTVPIFAAENAPAQIRGALVMSWQMWTAFGIFLGFCANLAVYQVGDIAWRLQIGSAFIPAVPLTLGIYFCPESPRWYIKKNRYRKAYNSLLKLRFTPLQAARDLYYIHAQLQVESDIIGKSNYFSRFAELFTIPRVRRGTTASFVVMIAQQMCGINIIAFYSSTVFREAGASERDALIASFGFGLVNFVFAWPAIWTIDTYGRRTLLLFTFPQMTWTLLAAGFSFFMDEHHSARLGVISLFIYLFAAFYSPGEGPVPFTYSAEVFPLSHREVGMGWAVATCLFWAAVLGLSFPLILNAFTPTGAFGFYAGLNVAAFIMIFFLVPETKQRTLEELDYIFGVPTKRFINYQLTKALPWWFQRWVLWKRNAKLEPLYHFDHGVAGAGNDSSSEEVGKAATATHSEKAGAVETTDSTGAHDGHIGGTH</sequence>
<dbReference type="OrthoDB" id="5290825at2759"/>
<dbReference type="AlphaFoldDB" id="A0A6A6DN05"/>
<dbReference type="GO" id="GO:0016020">
    <property type="term" value="C:membrane"/>
    <property type="evidence" value="ECO:0007669"/>
    <property type="project" value="UniProtKB-SubCell"/>
</dbReference>
<evidence type="ECO:0000256" key="5">
    <source>
        <dbReference type="ARBA" id="ARBA00022989"/>
    </source>
</evidence>
<evidence type="ECO:0000256" key="3">
    <source>
        <dbReference type="ARBA" id="ARBA00022448"/>
    </source>
</evidence>
<dbReference type="InterPro" id="IPR005829">
    <property type="entry name" value="Sugar_transporter_CS"/>
</dbReference>
<feature type="transmembrane region" description="Helical" evidence="8">
    <location>
        <begin position="229"/>
        <end position="247"/>
    </location>
</feature>
<dbReference type="GO" id="GO:0022857">
    <property type="term" value="F:transmembrane transporter activity"/>
    <property type="evidence" value="ECO:0007669"/>
    <property type="project" value="InterPro"/>
</dbReference>
<evidence type="ECO:0000256" key="4">
    <source>
        <dbReference type="ARBA" id="ARBA00022692"/>
    </source>
</evidence>
<dbReference type="Gene3D" id="1.20.1250.20">
    <property type="entry name" value="MFS general substrate transporter like domains"/>
    <property type="match status" value="1"/>
</dbReference>
<feature type="region of interest" description="Disordered" evidence="7">
    <location>
        <begin position="1"/>
        <end position="25"/>
    </location>
</feature>
<feature type="transmembrane region" description="Helical" evidence="8">
    <location>
        <begin position="544"/>
        <end position="562"/>
    </location>
</feature>
<feature type="domain" description="Major facilitator superfamily (MFS) profile" evidence="9">
    <location>
        <begin position="120"/>
        <end position="566"/>
    </location>
</feature>
<comment type="similarity">
    <text evidence="2">Belongs to the major facilitator superfamily. Sugar transporter (TC 2.A.1.1) family.</text>
</comment>
<feature type="transmembrane region" description="Helical" evidence="8">
    <location>
        <begin position="444"/>
        <end position="466"/>
    </location>
</feature>
<feature type="transmembrane region" description="Helical" evidence="8">
    <location>
        <begin position="259"/>
        <end position="280"/>
    </location>
</feature>
<feature type="transmembrane region" description="Helical" evidence="8">
    <location>
        <begin position="286"/>
        <end position="309"/>
    </location>
</feature>
<evidence type="ECO:0000256" key="2">
    <source>
        <dbReference type="ARBA" id="ARBA00010992"/>
    </source>
</evidence>
<dbReference type="InterPro" id="IPR050814">
    <property type="entry name" value="Myo-inositol_Transporter"/>
</dbReference>
<dbReference type="InterPro" id="IPR020846">
    <property type="entry name" value="MFS_dom"/>
</dbReference>
<dbReference type="PANTHER" id="PTHR48020:SF40">
    <property type="entry name" value="MAJOR FACILITATOR SUPERFAMILY (MFS) PROFILE DOMAIN-CONTAINING PROTEIN"/>
    <property type="match status" value="1"/>
</dbReference>
<evidence type="ECO:0000313" key="10">
    <source>
        <dbReference type="EMBL" id="KAF2179006.1"/>
    </source>
</evidence>
<feature type="transmembrane region" description="Helical" evidence="8">
    <location>
        <begin position="115"/>
        <end position="133"/>
    </location>
</feature>
<evidence type="ECO:0000256" key="8">
    <source>
        <dbReference type="SAM" id="Phobius"/>
    </source>
</evidence>
<feature type="transmembrane region" description="Helical" evidence="8">
    <location>
        <begin position="512"/>
        <end position="538"/>
    </location>
</feature>